<feature type="region of interest" description="Disordered" evidence="1">
    <location>
        <begin position="56"/>
        <end position="110"/>
    </location>
</feature>
<name>K0RYQ8_THAOC</name>
<evidence type="ECO:0000313" key="2">
    <source>
        <dbReference type="EMBL" id="EJK51777.1"/>
    </source>
</evidence>
<dbReference type="AlphaFoldDB" id="K0RYQ8"/>
<feature type="compositionally biased region" description="Low complexity" evidence="1">
    <location>
        <begin position="76"/>
        <end position="91"/>
    </location>
</feature>
<feature type="non-terminal residue" evidence="2">
    <location>
        <position position="1"/>
    </location>
</feature>
<accession>K0RYQ8</accession>
<keyword evidence="3" id="KW-1185">Reference proteome</keyword>
<evidence type="ECO:0000313" key="3">
    <source>
        <dbReference type="Proteomes" id="UP000266841"/>
    </source>
</evidence>
<protein>
    <submittedName>
        <fullName evidence="2">Uncharacterized protein</fullName>
    </submittedName>
</protein>
<dbReference type="EMBL" id="AGNL01041034">
    <property type="protein sequence ID" value="EJK51777.1"/>
    <property type="molecule type" value="Genomic_DNA"/>
</dbReference>
<comment type="caution">
    <text evidence="2">The sequence shown here is derived from an EMBL/GenBank/DDBJ whole genome shotgun (WGS) entry which is preliminary data.</text>
</comment>
<sequence>GETVGAVDCPVSAGCVMVDECLTGLGSKGESGSVAVNTAATGSGFVESISGGGFDATVADGAGPGGNPPRPRRSGRTAPPSRRSPSPSGRSGTDEDPSFPDPCKDHPTYRYGMDDDKDCEWVKQDVRCEEKLGGTPGRAIGRLHCAETFGMAGADACGGGWLCLHRRRALRRDDETGRQYSQAQGTKSLADELAKVEGTTYGADGAGEDDDSMSSNDIVRRVCRGGHRRGLFVGDLVGGKQHRRRGRIAGPFRHVGVPVGRRQVRGRRYGSGEGATSSTSPTLGCPNERLFELELNTSTDGEALARDLAMSTADNGIEMVASGTG</sequence>
<gene>
    <name evidence="2" type="ORF">THAOC_29023</name>
</gene>
<evidence type="ECO:0000256" key="1">
    <source>
        <dbReference type="SAM" id="MobiDB-lite"/>
    </source>
</evidence>
<reference evidence="2 3" key="1">
    <citation type="journal article" date="2012" name="Genome Biol.">
        <title>Genome and low-iron response of an oceanic diatom adapted to chronic iron limitation.</title>
        <authorList>
            <person name="Lommer M."/>
            <person name="Specht M."/>
            <person name="Roy A.S."/>
            <person name="Kraemer L."/>
            <person name="Andreson R."/>
            <person name="Gutowska M.A."/>
            <person name="Wolf J."/>
            <person name="Bergner S.V."/>
            <person name="Schilhabel M.B."/>
            <person name="Klostermeier U.C."/>
            <person name="Beiko R.G."/>
            <person name="Rosenstiel P."/>
            <person name="Hippler M."/>
            <person name="Laroche J."/>
        </authorList>
    </citation>
    <scope>NUCLEOTIDE SEQUENCE [LARGE SCALE GENOMIC DNA]</scope>
    <source>
        <strain evidence="2 3">CCMP1005</strain>
    </source>
</reference>
<proteinExistence type="predicted"/>
<dbReference type="Proteomes" id="UP000266841">
    <property type="component" value="Unassembled WGS sequence"/>
</dbReference>
<organism evidence="2 3">
    <name type="scientific">Thalassiosira oceanica</name>
    <name type="common">Marine diatom</name>
    <dbReference type="NCBI Taxonomy" id="159749"/>
    <lineage>
        <taxon>Eukaryota</taxon>
        <taxon>Sar</taxon>
        <taxon>Stramenopiles</taxon>
        <taxon>Ochrophyta</taxon>
        <taxon>Bacillariophyta</taxon>
        <taxon>Coscinodiscophyceae</taxon>
        <taxon>Thalassiosirophycidae</taxon>
        <taxon>Thalassiosirales</taxon>
        <taxon>Thalassiosiraceae</taxon>
        <taxon>Thalassiosira</taxon>
    </lineage>
</organism>